<dbReference type="SUPFAM" id="SSF54909">
    <property type="entry name" value="Dimeric alpha+beta barrel"/>
    <property type="match status" value="1"/>
</dbReference>
<reference evidence="2 3" key="1">
    <citation type="submission" date="2014-11" db="EMBL/GenBank/DDBJ databases">
        <title>Whole genome shotgun sequence of Sphingomonas parapaucimobilis NBRC 15100.</title>
        <authorList>
            <person name="Katano-Makiyama Y."/>
            <person name="Hosoyama A."/>
            <person name="Hashimoto M."/>
            <person name="Hosoyama Y."/>
            <person name="Noguchi M."/>
            <person name="Numata M."/>
            <person name="Tsuchikane K."/>
            <person name="Hirakata S."/>
            <person name="Uohara A."/>
            <person name="Shimodaira J."/>
            <person name="Ohji S."/>
            <person name="Ichikawa N."/>
            <person name="Kimura A."/>
            <person name="Yamazoe A."/>
            <person name="Fujita N."/>
        </authorList>
    </citation>
    <scope>NUCLEOTIDE SEQUENCE [LARGE SCALE GENOMIC DNA]</scope>
    <source>
        <strain evidence="2 3">NBRC 15100</strain>
    </source>
</reference>
<gene>
    <name evidence="2" type="ORF">SP5_041_00130</name>
</gene>
<name>A0A0A1W6J2_9SPHN</name>
<dbReference type="PANTHER" id="PTHR37811">
    <property type="entry name" value="BLL5343 PROTEIN"/>
    <property type="match status" value="1"/>
</dbReference>
<evidence type="ECO:0000259" key="1">
    <source>
        <dbReference type="Pfam" id="PF03992"/>
    </source>
</evidence>
<dbReference type="RefSeq" id="WP_042486779.1">
    <property type="nucleotide sequence ID" value="NZ_BBPI01000041.1"/>
</dbReference>
<dbReference type="Gene3D" id="3.30.70.100">
    <property type="match status" value="1"/>
</dbReference>
<dbReference type="Pfam" id="PF03992">
    <property type="entry name" value="ABM"/>
    <property type="match status" value="1"/>
</dbReference>
<dbReference type="InterPro" id="IPR007138">
    <property type="entry name" value="ABM_dom"/>
</dbReference>
<dbReference type="AlphaFoldDB" id="A0A0A1W6J2"/>
<evidence type="ECO:0000313" key="2">
    <source>
        <dbReference type="EMBL" id="GAM00948.1"/>
    </source>
</evidence>
<dbReference type="Proteomes" id="UP000032305">
    <property type="component" value="Unassembled WGS sequence"/>
</dbReference>
<dbReference type="PANTHER" id="PTHR37811:SF2">
    <property type="entry name" value="ABM DOMAIN-CONTAINING PROTEIN"/>
    <property type="match status" value="1"/>
</dbReference>
<feature type="domain" description="ABM" evidence="1">
    <location>
        <begin position="24"/>
        <end position="79"/>
    </location>
</feature>
<keyword evidence="3" id="KW-1185">Reference proteome</keyword>
<evidence type="ECO:0000313" key="3">
    <source>
        <dbReference type="Proteomes" id="UP000032305"/>
    </source>
</evidence>
<protein>
    <recommendedName>
        <fullName evidence="1">ABM domain-containing protein</fullName>
    </recommendedName>
</protein>
<dbReference type="InterPro" id="IPR011008">
    <property type="entry name" value="Dimeric_a/b-barrel"/>
</dbReference>
<proteinExistence type="predicted"/>
<dbReference type="InterPro" id="IPR052936">
    <property type="entry name" value="Jasmonate_Hydroxylase-like"/>
</dbReference>
<sequence length="108" mass="11713">MDRTGQIAVIFVSQRTVGDAEGYAGAAEAMDALAARQPGYCGVDSVRGADGLGITVSWWADEASALAWRAHPEHAAIRERGRAQWYSRYEVAVAEVGRSYNWANDPAR</sequence>
<comment type="caution">
    <text evidence="2">The sequence shown here is derived from an EMBL/GenBank/DDBJ whole genome shotgun (WGS) entry which is preliminary data.</text>
</comment>
<organism evidence="2 3">
    <name type="scientific">Sphingomonas parapaucimobilis NBRC 15100</name>
    <dbReference type="NCBI Taxonomy" id="1219049"/>
    <lineage>
        <taxon>Bacteria</taxon>
        <taxon>Pseudomonadati</taxon>
        <taxon>Pseudomonadota</taxon>
        <taxon>Alphaproteobacteria</taxon>
        <taxon>Sphingomonadales</taxon>
        <taxon>Sphingomonadaceae</taxon>
        <taxon>Sphingomonas</taxon>
    </lineage>
</organism>
<dbReference type="EMBL" id="BBPI01000041">
    <property type="protein sequence ID" value="GAM00948.1"/>
    <property type="molecule type" value="Genomic_DNA"/>
</dbReference>
<accession>A0A0A1W6J2</accession>
<dbReference type="OrthoDB" id="9797060at2"/>
<dbReference type="eggNOG" id="COG2329">
    <property type="taxonomic scope" value="Bacteria"/>
</dbReference>